<comment type="caution">
    <text evidence="2">The sequence shown here is derived from an EMBL/GenBank/DDBJ whole genome shotgun (WGS) entry which is preliminary data.</text>
</comment>
<reference evidence="2 3" key="1">
    <citation type="submission" date="2020-03" db="EMBL/GenBank/DDBJ databases">
        <title>WGS of actinomycetes isolated from Thailand.</title>
        <authorList>
            <person name="Thawai C."/>
        </authorList>
    </citation>
    <scope>NUCLEOTIDE SEQUENCE [LARGE SCALE GENOMIC DNA]</scope>
    <source>
        <strain evidence="2 3">PRB2-1</strain>
    </source>
</reference>
<dbReference type="InterPro" id="IPR011991">
    <property type="entry name" value="ArsR-like_HTH"/>
</dbReference>
<proteinExistence type="predicted"/>
<dbReference type="InterPro" id="IPR036390">
    <property type="entry name" value="WH_DNA-bd_sf"/>
</dbReference>
<evidence type="ECO:0000256" key="1">
    <source>
        <dbReference type="SAM" id="MobiDB-lite"/>
    </source>
</evidence>
<dbReference type="CDD" id="cd00090">
    <property type="entry name" value="HTH_ARSR"/>
    <property type="match status" value="1"/>
</dbReference>
<sequence length="155" mass="16411">MTEDELEQEGAASAAGRPGARRKLPDHPIRLALLDLIAEEGTLTATRAAARLGQSSGLCSFHLRQLARHGLVEEAPHPPGRGGPRPWRLRWEDNAVTAPPGGFTEVLHLTPEEATTLTATLREALAPYAGRSAPPPGAVRMTVQAHFSPPGAEPG</sequence>
<dbReference type="Gene3D" id="1.10.10.10">
    <property type="entry name" value="Winged helix-like DNA-binding domain superfamily/Winged helix DNA-binding domain"/>
    <property type="match status" value="1"/>
</dbReference>
<keyword evidence="3" id="KW-1185">Reference proteome</keyword>
<dbReference type="EMBL" id="JAATEJ010000015">
    <property type="protein sequence ID" value="NJP45459.1"/>
    <property type="molecule type" value="Genomic_DNA"/>
</dbReference>
<dbReference type="RefSeq" id="WP_167984319.1">
    <property type="nucleotide sequence ID" value="NZ_JAATEJ010000015.1"/>
</dbReference>
<accession>A0ABX0ZT33</accession>
<evidence type="ECO:0000313" key="2">
    <source>
        <dbReference type="EMBL" id="NJP45459.1"/>
    </source>
</evidence>
<feature type="region of interest" description="Disordered" evidence="1">
    <location>
        <begin position="1"/>
        <end position="24"/>
    </location>
</feature>
<evidence type="ECO:0000313" key="3">
    <source>
        <dbReference type="Proteomes" id="UP000734511"/>
    </source>
</evidence>
<protein>
    <submittedName>
        <fullName evidence="2">Helix-turn-helix transcriptional regulator</fullName>
    </submittedName>
</protein>
<gene>
    <name evidence="2" type="ORF">HCN08_18930</name>
</gene>
<dbReference type="InterPro" id="IPR036388">
    <property type="entry name" value="WH-like_DNA-bd_sf"/>
</dbReference>
<name>A0ABX0ZT33_9ACTN</name>
<organism evidence="2 3">
    <name type="scientific">Actinacidiphila epipremni</name>
    <dbReference type="NCBI Taxonomy" id="2053013"/>
    <lineage>
        <taxon>Bacteria</taxon>
        <taxon>Bacillati</taxon>
        <taxon>Actinomycetota</taxon>
        <taxon>Actinomycetes</taxon>
        <taxon>Kitasatosporales</taxon>
        <taxon>Streptomycetaceae</taxon>
        <taxon>Actinacidiphila</taxon>
    </lineage>
</organism>
<dbReference type="Proteomes" id="UP000734511">
    <property type="component" value="Unassembled WGS sequence"/>
</dbReference>
<dbReference type="Pfam" id="PF12840">
    <property type="entry name" value="HTH_20"/>
    <property type="match status" value="1"/>
</dbReference>
<dbReference type="SUPFAM" id="SSF46785">
    <property type="entry name" value="Winged helix' DNA-binding domain"/>
    <property type="match status" value="1"/>
</dbReference>